<name>A0ACB7ZR77_9AGAM</name>
<gene>
    <name evidence="1" type="ORF">BJ138DRAFT_1120420</name>
</gene>
<accession>A0ACB7ZR77</accession>
<keyword evidence="2" id="KW-1185">Reference proteome</keyword>
<reference evidence="1" key="1">
    <citation type="journal article" date="2021" name="New Phytol.">
        <title>Evolutionary innovations through gain and loss of genes in the ectomycorrhizal Boletales.</title>
        <authorList>
            <person name="Wu G."/>
            <person name="Miyauchi S."/>
            <person name="Morin E."/>
            <person name="Kuo A."/>
            <person name="Drula E."/>
            <person name="Varga T."/>
            <person name="Kohler A."/>
            <person name="Feng B."/>
            <person name="Cao Y."/>
            <person name="Lipzen A."/>
            <person name="Daum C."/>
            <person name="Hundley H."/>
            <person name="Pangilinan J."/>
            <person name="Johnson J."/>
            <person name="Barry K."/>
            <person name="LaButti K."/>
            <person name="Ng V."/>
            <person name="Ahrendt S."/>
            <person name="Min B."/>
            <person name="Choi I.G."/>
            <person name="Park H."/>
            <person name="Plett J.M."/>
            <person name="Magnuson J."/>
            <person name="Spatafora J.W."/>
            <person name="Nagy L.G."/>
            <person name="Henrissat B."/>
            <person name="Grigoriev I.V."/>
            <person name="Yang Z.L."/>
            <person name="Xu J."/>
            <person name="Martin F.M."/>
        </authorList>
    </citation>
    <scope>NUCLEOTIDE SEQUENCE</scope>
    <source>
        <strain evidence="1">ATCC 28755</strain>
    </source>
</reference>
<comment type="caution">
    <text evidence="1">The sequence shown here is derived from an EMBL/GenBank/DDBJ whole genome shotgun (WGS) entry which is preliminary data.</text>
</comment>
<organism evidence="1 2">
    <name type="scientific">Hygrophoropsis aurantiaca</name>
    <dbReference type="NCBI Taxonomy" id="72124"/>
    <lineage>
        <taxon>Eukaryota</taxon>
        <taxon>Fungi</taxon>
        <taxon>Dikarya</taxon>
        <taxon>Basidiomycota</taxon>
        <taxon>Agaricomycotina</taxon>
        <taxon>Agaricomycetes</taxon>
        <taxon>Agaricomycetidae</taxon>
        <taxon>Boletales</taxon>
        <taxon>Coniophorineae</taxon>
        <taxon>Hygrophoropsidaceae</taxon>
        <taxon>Hygrophoropsis</taxon>
    </lineage>
</organism>
<evidence type="ECO:0000313" key="2">
    <source>
        <dbReference type="Proteomes" id="UP000790377"/>
    </source>
</evidence>
<protein>
    <submittedName>
        <fullName evidence="1">Uncharacterized protein</fullName>
    </submittedName>
</protein>
<proteinExistence type="predicted"/>
<sequence>MEDIDDGLDVQDNYIFNQDIEIDEDEDADEDQGNIDDFPAPRHHRAYELRHPVLDGTPCDEHGFDLPPGTPPAPRVPPHRDSWAPFNDRSHFELADFLFQRNQMPGAQVDGLMHILAALYNTPPLYQGHNDLYDTIDSIPHGEVPWESLTVKYHDPNNPDGDLNPNSPPWMHAEYDVWFRNPRELLRNQLSNPDFDGEFDYTP</sequence>
<dbReference type="EMBL" id="MU268995">
    <property type="protein sequence ID" value="KAH7903406.1"/>
    <property type="molecule type" value="Genomic_DNA"/>
</dbReference>
<evidence type="ECO:0000313" key="1">
    <source>
        <dbReference type="EMBL" id="KAH7903406.1"/>
    </source>
</evidence>
<dbReference type="Proteomes" id="UP000790377">
    <property type="component" value="Unassembled WGS sequence"/>
</dbReference>